<feature type="compositionally biased region" description="Polar residues" evidence="1">
    <location>
        <begin position="530"/>
        <end position="548"/>
    </location>
</feature>
<dbReference type="Pfam" id="PF10307">
    <property type="entry name" value="HAD_SAK_1"/>
    <property type="match status" value="1"/>
</dbReference>
<dbReference type="GO" id="GO:0000494">
    <property type="term" value="P:box C/D sno(s)RNA 3'-end processing"/>
    <property type="evidence" value="ECO:0007669"/>
    <property type="project" value="TreeGrafter"/>
</dbReference>
<dbReference type="GO" id="GO:1990259">
    <property type="term" value="F:histone H2AQ104 methyltransferase activity"/>
    <property type="evidence" value="ECO:0007669"/>
    <property type="project" value="TreeGrafter"/>
</dbReference>
<sequence>MASYTITGLKRWSCQNKELPPVPQVKALHIYDFDNTLFMSPLPNPKLWTGPTVGHLQTQESFANGGWWHDHHILEATGEGLEKEEPRAWEGWWNEQIVNLVELSMQQKDALTVLLTGRGEHNFADLVKRIVASKKLQFDMVCLKPRVGPNNQRFPSTMLFKKALLEDIVYTYKDAEEIRVYEDRPKHTKGFREYFEQLNKSLLLPTAPIPRKPITAEVIQVAEGAANLDPVVETAEVQRMINSHNASLGAGNTFSNSPRLQIKRTVYFTGYLISPADTAKLVTLINLPSGMPQSEVKFLANNILITPRPCPKSILDKVGGIGNKVIWQITGTAVYENKIWAARVAPMHSNTTFYSENPVPIVVLALRKGARPIDAKNIQNWQPVSAERQFIFETVVGEKVQLRVEQEVEGEGEWESLFANKSNRRRHPQEDDENARSQNLPPTGPQHGRVGADENRRPHSNSNNNYRGGTQNRGRGNGGGRHAPYNGRGGRGNNRGSGGGGRGRGRGSGYGGYKSLDDITDSPKYGQGGAYQNQNLQPSYDDSPSQGFGTQGEGYNAVFPPIGGTGYGNGNNRANAGAGVLPHGF</sequence>
<proteinExistence type="predicted"/>
<evidence type="ECO:0000313" key="4">
    <source>
        <dbReference type="Proteomes" id="UP000324767"/>
    </source>
</evidence>
<dbReference type="GO" id="GO:0031428">
    <property type="term" value="C:box C/D methylation guide snoRNP complex"/>
    <property type="evidence" value="ECO:0007669"/>
    <property type="project" value="TreeGrafter"/>
</dbReference>
<dbReference type="OrthoDB" id="5596992at2759"/>
<dbReference type="AlphaFoldDB" id="A0A5M8PR98"/>
<evidence type="ECO:0000256" key="1">
    <source>
        <dbReference type="SAM" id="MobiDB-lite"/>
    </source>
</evidence>
<name>A0A5M8PR98_9LECA</name>
<gene>
    <name evidence="3" type="ORF">FRX48_04493</name>
</gene>
<feature type="domain" description="Swiss Army Knife RNA repair protein HAD" evidence="2">
    <location>
        <begin position="40"/>
        <end position="246"/>
    </location>
</feature>
<dbReference type="InterPro" id="IPR018812">
    <property type="entry name" value="SAK_HAD"/>
</dbReference>
<dbReference type="PANTHER" id="PTHR10335">
    <property type="entry name" value="RRNA 2-O-METHYLTRANSFERASE FIBRILLARIN"/>
    <property type="match status" value="1"/>
</dbReference>
<feature type="region of interest" description="Disordered" evidence="1">
    <location>
        <begin position="414"/>
        <end position="556"/>
    </location>
</feature>
<dbReference type="GO" id="GO:0003723">
    <property type="term" value="F:RNA binding"/>
    <property type="evidence" value="ECO:0007669"/>
    <property type="project" value="TreeGrafter"/>
</dbReference>
<feature type="compositionally biased region" description="Gly residues" evidence="1">
    <location>
        <begin position="475"/>
        <end position="512"/>
    </location>
</feature>
<evidence type="ECO:0000313" key="3">
    <source>
        <dbReference type="EMBL" id="KAA6411213.1"/>
    </source>
</evidence>
<accession>A0A5M8PR98</accession>
<dbReference type="PANTHER" id="PTHR10335:SF23">
    <property type="entry name" value="OB FOLD-CONTAINING PROTEIN, NUCLEIC ACID BINDING"/>
    <property type="match status" value="1"/>
</dbReference>
<evidence type="ECO:0000259" key="2">
    <source>
        <dbReference type="Pfam" id="PF10307"/>
    </source>
</evidence>
<dbReference type="EMBL" id="VXIT01000007">
    <property type="protein sequence ID" value="KAA6411213.1"/>
    <property type="molecule type" value="Genomic_DNA"/>
</dbReference>
<dbReference type="GO" id="GO:0032040">
    <property type="term" value="C:small-subunit processome"/>
    <property type="evidence" value="ECO:0007669"/>
    <property type="project" value="TreeGrafter"/>
</dbReference>
<comment type="caution">
    <text evidence="3">The sequence shown here is derived from an EMBL/GenBank/DDBJ whole genome shotgun (WGS) entry which is preliminary data.</text>
</comment>
<protein>
    <submittedName>
        <fullName evidence="3">Tat pathway signal sequence</fullName>
    </submittedName>
</protein>
<dbReference type="Proteomes" id="UP000324767">
    <property type="component" value="Unassembled WGS sequence"/>
</dbReference>
<dbReference type="GO" id="GO:0008649">
    <property type="term" value="F:rRNA methyltransferase activity"/>
    <property type="evidence" value="ECO:0007669"/>
    <property type="project" value="TreeGrafter"/>
</dbReference>
<reference evidence="3 4" key="1">
    <citation type="submission" date="2019-09" db="EMBL/GenBank/DDBJ databases">
        <title>The hologenome of the rock-dwelling lichen Lasallia pustulata.</title>
        <authorList>
            <person name="Greshake Tzovaras B."/>
            <person name="Segers F."/>
            <person name="Bicker A."/>
            <person name="Dal Grande F."/>
            <person name="Otte J."/>
            <person name="Hankeln T."/>
            <person name="Schmitt I."/>
            <person name="Ebersberger I."/>
        </authorList>
    </citation>
    <scope>NUCLEOTIDE SEQUENCE [LARGE SCALE GENOMIC DNA]</scope>
    <source>
        <strain evidence="3">A1-1</strain>
    </source>
</reference>
<feature type="compositionally biased region" description="Low complexity" evidence="1">
    <location>
        <begin position="463"/>
        <end position="474"/>
    </location>
</feature>
<organism evidence="3 4">
    <name type="scientific">Lasallia pustulata</name>
    <dbReference type="NCBI Taxonomy" id="136370"/>
    <lineage>
        <taxon>Eukaryota</taxon>
        <taxon>Fungi</taxon>
        <taxon>Dikarya</taxon>
        <taxon>Ascomycota</taxon>
        <taxon>Pezizomycotina</taxon>
        <taxon>Lecanoromycetes</taxon>
        <taxon>OSLEUM clade</taxon>
        <taxon>Umbilicariomycetidae</taxon>
        <taxon>Umbilicariales</taxon>
        <taxon>Umbilicariaceae</taxon>
        <taxon>Lasallia</taxon>
    </lineage>
</organism>